<feature type="domain" description="Heterokaryon incompatibility" evidence="1">
    <location>
        <begin position="94"/>
        <end position="196"/>
    </location>
</feature>
<proteinExistence type="predicted"/>
<keyword evidence="3" id="KW-1185">Reference proteome</keyword>
<evidence type="ECO:0000259" key="1">
    <source>
        <dbReference type="Pfam" id="PF06985"/>
    </source>
</evidence>
<dbReference type="STRING" id="1745343.A0A2J6QQY1"/>
<dbReference type="EMBL" id="KZ613464">
    <property type="protein sequence ID" value="PMD28675.1"/>
    <property type="molecule type" value="Genomic_DNA"/>
</dbReference>
<reference evidence="2 3" key="1">
    <citation type="submission" date="2016-05" db="EMBL/GenBank/DDBJ databases">
        <title>A degradative enzymes factory behind the ericoid mycorrhizal symbiosis.</title>
        <authorList>
            <consortium name="DOE Joint Genome Institute"/>
            <person name="Martino E."/>
            <person name="Morin E."/>
            <person name="Grelet G."/>
            <person name="Kuo A."/>
            <person name="Kohler A."/>
            <person name="Daghino S."/>
            <person name="Barry K."/>
            <person name="Choi C."/>
            <person name="Cichocki N."/>
            <person name="Clum A."/>
            <person name="Copeland A."/>
            <person name="Hainaut M."/>
            <person name="Haridas S."/>
            <person name="Labutti K."/>
            <person name="Lindquist E."/>
            <person name="Lipzen A."/>
            <person name="Khouja H.-R."/>
            <person name="Murat C."/>
            <person name="Ohm R."/>
            <person name="Olson A."/>
            <person name="Spatafora J."/>
            <person name="Veneault-Fourrey C."/>
            <person name="Henrissat B."/>
            <person name="Grigoriev I."/>
            <person name="Martin F."/>
            <person name="Perotto S."/>
        </authorList>
    </citation>
    <scope>NUCLEOTIDE SEQUENCE [LARGE SCALE GENOMIC DNA]</scope>
    <source>
        <strain evidence="2 3">UAMH 7357</strain>
    </source>
</reference>
<accession>A0A2J6QQY1</accession>
<evidence type="ECO:0000313" key="3">
    <source>
        <dbReference type="Proteomes" id="UP000235672"/>
    </source>
</evidence>
<dbReference type="Pfam" id="PF26639">
    <property type="entry name" value="Het-6_barrel"/>
    <property type="match status" value="1"/>
</dbReference>
<dbReference type="InterPro" id="IPR010730">
    <property type="entry name" value="HET"/>
</dbReference>
<evidence type="ECO:0000313" key="2">
    <source>
        <dbReference type="EMBL" id="PMD28675.1"/>
    </source>
</evidence>
<dbReference type="OrthoDB" id="5416609at2759"/>
<sequence length="586" mass="65832">MQLLTISLQLERNSSDMKCFVESSEQFSPRFWLFRELCSRPKANPNFGQMLDLFAKPAVILVNKPSLPVAYSICKLNGASITHKSGGVEKRSGINQRDVEERNQQVQAMTMIYKTAQRVIVWLGDSRDGSDKAFELLYRKASEMRPSPTQTRRDDILQKHASANIDPHISITTNISPEEIFLLNRPWWTRIWVVQEVAVAQDVLVQCGKSTVSWDILRKAYAGPPSVSSLCSSNSEQTLTKVFQKLDIIREIISGGRRIELLDLMAGYSFGDSDERLAPDYAVPYEYIYMRTVRFLITATGNLDVLSYCDAPYDTTNISNLISDSMFNQSVSPLSDSDALPSWVPDWSRTATASPLHLRNSVSVQMDRQMSVADDSPIYKTSGNTRPFLRQSTDENALILRGILFDKVKDCSGKSGHLSHEGNRGPIYDCLTLVKSSKVRRYKSENDRSRAFLRTLVADFVHGKRATESDVGALDDWTMLKEDHLGVEELSDRIKLTANLVEAVSAARNGRQFFMSEKGYMGLAPITTRAGDAVCILFGGQVPFILRERDDFGHSMIGECYVHGIMDGEAIANARNKRNTVEFILR</sequence>
<name>A0A2J6QQY1_9HELO</name>
<protein>
    <submittedName>
        <fullName evidence="2">HET-domain-containing protein</fullName>
    </submittedName>
</protein>
<dbReference type="Pfam" id="PF06985">
    <property type="entry name" value="HET"/>
    <property type="match status" value="1"/>
</dbReference>
<dbReference type="PANTHER" id="PTHR24148:SF78">
    <property type="entry name" value="HETEROKARYON INCOMPATIBILITY DOMAIN-CONTAINING PROTEIN"/>
    <property type="match status" value="1"/>
</dbReference>
<gene>
    <name evidence="2" type="ORF">NA56DRAFT_696456</name>
</gene>
<dbReference type="PANTHER" id="PTHR24148">
    <property type="entry name" value="ANKYRIN REPEAT DOMAIN-CONTAINING PROTEIN 39 HOMOLOG-RELATED"/>
    <property type="match status" value="1"/>
</dbReference>
<dbReference type="Proteomes" id="UP000235672">
    <property type="component" value="Unassembled WGS sequence"/>
</dbReference>
<organism evidence="2 3">
    <name type="scientific">Hyaloscypha hepaticicola</name>
    <dbReference type="NCBI Taxonomy" id="2082293"/>
    <lineage>
        <taxon>Eukaryota</taxon>
        <taxon>Fungi</taxon>
        <taxon>Dikarya</taxon>
        <taxon>Ascomycota</taxon>
        <taxon>Pezizomycotina</taxon>
        <taxon>Leotiomycetes</taxon>
        <taxon>Helotiales</taxon>
        <taxon>Hyaloscyphaceae</taxon>
        <taxon>Hyaloscypha</taxon>
    </lineage>
</organism>
<dbReference type="AlphaFoldDB" id="A0A2J6QQY1"/>
<dbReference type="InterPro" id="IPR052895">
    <property type="entry name" value="HetReg/Transcr_Mod"/>
</dbReference>